<protein>
    <submittedName>
        <fullName evidence="6">cAMP-binding domain of CRP or a regulatory subunit of cAMP-dependent protein kinases</fullName>
    </submittedName>
</protein>
<dbReference type="Gene3D" id="1.10.10.10">
    <property type="entry name" value="Winged helix-like DNA-binding domain superfamily/Winged helix DNA-binding domain"/>
    <property type="match status" value="1"/>
</dbReference>
<name>A0A1K1ZLT3_9GAMM</name>
<dbReference type="CDD" id="cd00038">
    <property type="entry name" value="CAP_ED"/>
    <property type="match status" value="1"/>
</dbReference>
<dbReference type="InterPro" id="IPR014710">
    <property type="entry name" value="RmlC-like_jellyroll"/>
</dbReference>
<dbReference type="Pfam" id="PF00027">
    <property type="entry name" value="cNMP_binding"/>
    <property type="match status" value="1"/>
</dbReference>
<dbReference type="PROSITE" id="PS50042">
    <property type="entry name" value="CNMP_BINDING_3"/>
    <property type="match status" value="1"/>
</dbReference>
<dbReference type="Gene3D" id="2.60.120.10">
    <property type="entry name" value="Jelly Rolls"/>
    <property type="match status" value="1"/>
</dbReference>
<dbReference type="GO" id="GO:0016301">
    <property type="term" value="F:kinase activity"/>
    <property type="evidence" value="ECO:0007669"/>
    <property type="project" value="UniProtKB-KW"/>
</dbReference>
<keyword evidence="7" id="KW-1185">Reference proteome</keyword>
<dbReference type="AlphaFoldDB" id="A0A1K1ZLT3"/>
<dbReference type="PRINTS" id="PR00034">
    <property type="entry name" value="HTHCRP"/>
</dbReference>
<evidence type="ECO:0000256" key="2">
    <source>
        <dbReference type="ARBA" id="ARBA00023125"/>
    </source>
</evidence>
<evidence type="ECO:0000256" key="3">
    <source>
        <dbReference type="ARBA" id="ARBA00023163"/>
    </source>
</evidence>
<dbReference type="PROSITE" id="PS51063">
    <property type="entry name" value="HTH_CRP_2"/>
    <property type="match status" value="1"/>
</dbReference>
<dbReference type="InterPro" id="IPR000595">
    <property type="entry name" value="cNMP-bd_dom"/>
</dbReference>
<feature type="domain" description="HTH crp-type" evidence="5">
    <location>
        <begin position="188"/>
        <end position="264"/>
    </location>
</feature>
<evidence type="ECO:0000313" key="6">
    <source>
        <dbReference type="EMBL" id="SFX75079.1"/>
    </source>
</evidence>
<evidence type="ECO:0000256" key="1">
    <source>
        <dbReference type="ARBA" id="ARBA00023015"/>
    </source>
</evidence>
<dbReference type="GO" id="GO:0005829">
    <property type="term" value="C:cytosol"/>
    <property type="evidence" value="ECO:0007669"/>
    <property type="project" value="TreeGrafter"/>
</dbReference>
<keyword evidence="6" id="KW-0418">Kinase</keyword>
<reference evidence="6 7" key="1">
    <citation type="submission" date="2016-11" db="EMBL/GenBank/DDBJ databases">
        <authorList>
            <person name="Jaros S."/>
            <person name="Januszkiewicz K."/>
            <person name="Wedrychowicz H."/>
        </authorList>
    </citation>
    <scope>NUCLEOTIDE SEQUENCE [LARGE SCALE GENOMIC DNA]</scope>
    <source>
        <strain evidence="6 7">DSM 21637</strain>
    </source>
</reference>
<dbReference type="SUPFAM" id="SSF46785">
    <property type="entry name" value="Winged helix' DNA-binding domain"/>
    <property type="match status" value="1"/>
</dbReference>
<organism evidence="6 7">
    <name type="scientific">Marinospirillum alkaliphilum DSM 21637</name>
    <dbReference type="NCBI Taxonomy" id="1122209"/>
    <lineage>
        <taxon>Bacteria</taxon>
        <taxon>Pseudomonadati</taxon>
        <taxon>Pseudomonadota</taxon>
        <taxon>Gammaproteobacteria</taxon>
        <taxon>Oceanospirillales</taxon>
        <taxon>Oceanospirillaceae</taxon>
        <taxon>Marinospirillum</taxon>
    </lineage>
</organism>
<evidence type="ECO:0000259" key="5">
    <source>
        <dbReference type="PROSITE" id="PS51063"/>
    </source>
</evidence>
<accession>A0A1K1ZLT3</accession>
<dbReference type="InterPro" id="IPR036390">
    <property type="entry name" value="WH_DNA-bd_sf"/>
</dbReference>
<dbReference type="OrthoDB" id="9777588at2"/>
<dbReference type="InterPro" id="IPR012318">
    <property type="entry name" value="HTH_CRP"/>
</dbReference>
<evidence type="ECO:0000259" key="4">
    <source>
        <dbReference type="PROSITE" id="PS50042"/>
    </source>
</evidence>
<dbReference type="SMART" id="SM00100">
    <property type="entry name" value="cNMP"/>
    <property type="match status" value="1"/>
</dbReference>
<sequence>MAQQTVLVPLVPIQGRPRRNGCVLPGVACRRHARLGPVNNSCSMKCLVRSHPLFRQIGNDDFELILEKARHLELPSHETLFRQGDEAQRFYLVIDGAIKLFRIFDSGMESVVGNATALQAVGEYDVFTRGGRYDCFAETTRPTRLIGFSAPLYLQLARKNNTTALALVEYLAEKRSSHYSEIETITICNARQRVISYLKKLCEDNDNRLMGISGNQGLVLPVPKYQIAAYLGMKPETFSRVLAALQKDGVIQINRREIVITDPDLLDAGQD</sequence>
<keyword evidence="6" id="KW-0808">Transferase</keyword>
<dbReference type="SUPFAM" id="SSF51206">
    <property type="entry name" value="cAMP-binding domain-like"/>
    <property type="match status" value="1"/>
</dbReference>
<evidence type="ECO:0000313" key="7">
    <source>
        <dbReference type="Proteomes" id="UP000182350"/>
    </source>
</evidence>
<dbReference type="PANTHER" id="PTHR24567:SF68">
    <property type="entry name" value="DNA-BINDING TRANSCRIPTIONAL DUAL REGULATOR CRP"/>
    <property type="match status" value="1"/>
</dbReference>
<keyword evidence="2" id="KW-0238">DNA-binding</keyword>
<proteinExistence type="predicted"/>
<dbReference type="STRING" id="1122209.SAMN02745752_02750"/>
<dbReference type="SMART" id="SM00419">
    <property type="entry name" value="HTH_CRP"/>
    <property type="match status" value="1"/>
</dbReference>
<keyword evidence="3" id="KW-0804">Transcription</keyword>
<dbReference type="GO" id="GO:0003677">
    <property type="term" value="F:DNA binding"/>
    <property type="evidence" value="ECO:0007669"/>
    <property type="project" value="UniProtKB-KW"/>
</dbReference>
<dbReference type="Proteomes" id="UP000182350">
    <property type="component" value="Unassembled WGS sequence"/>
</dbReference>
<dbReference type="InterPro" id="IPR036388">
    <property type="entry name" value="WH-like_DNA-bd_sf"/>
</dbReference>
<keyword evidence="1" id="KW-0805">Transcription regulation</keyword>
<dbReference type="RefSeq" id="WP_084662278.1">
    <property type="nucleotide sequence ID" value="NZ_FPJW01000012.1"/>
</dbReference>
<feature type="domain" description="Cyclic nucleotide-binding" evidence="4">
    <location>
        <begin position="53"/>
        <end position="132"/>
    </location>
</feature>
<dbReference type="EMBL" id="FPJW01000012">
    <property type="protein sequence ID" value="SFX75079.1"/>
    <property type="molecule type" value="Genomic_DNA"/>
</dbReference>
<dbReference type="InterPro" id="IPR018490">
    <property type="entry name" value="cNMP-bd_dom_sf"/>
</dbReference>
<dbReference type="Pfam" id="PF13545">
    <property type="entry name" value="HTH_Crp_2"/>
    <property type="match status" value="1"/>
</dbReference>
<dbReference type="GO" id="GO:0003700">
    <property type="term" value="F:DNA-binding transcription factor activity"/>
    <property type="evidence" value="ECO:0007669"/>
    <property type="project" value="TreeGrafter"/>
</dbReference>
<dbReference type="InterPro" id="IPR050397">
    <property type="entry name" value="Env_Response_Regulators"/>
</dbReference>
<gene>
    <name evidence="6" type="ORF">SAMN02745752_02750</name>
</gene>
<dbReference type="PANTHER" id="PTHR24567">
    <property type="entry name" value="CRP FAMILY TRANSCRIPTIONAL REGULATORY PROTEIN"/>
    <property type="match status" value="1"/>
</dbReference>